<dbReference type="EMBL" id="CP031040">
    <property type="protein sequence ID" value="QDZ22473.1"/>
    <property type="molecule type" value="Genomic_DNA"/>
</dbReference>
<dbReference type="PANTHER" id="PTHR11920">
    <property type="entry name" value="GUANYLYL CYCLASE"/>
    <property type="match status" value="1"/>
</dbReference>
<feature type="region of interest" description="Disordered" evidence="7">
    <location>
        <begin position="16"/>
        <end position="42"/>
    </location>
</feature>
<evidence type="ECO:0000313" key="10">
    <source>
        <dbReference type="EMBL" id="QDZ22473.1"/>
    </source>
</evidence>
<dbReference type="FunFam" id="3.30.70.1230:FF:000057">
    <property type="entry name" value="Guanylate cyclase"/>
    <property type="match status" value="2"/>
</dbReference>
<evidence type="ECO:0000256" key="5">
    <source>
        <dbReference type="ARBA" id="ARBA00023136"/>
    </source>
</evidence>
<name>A0A5B8MPX9_9CHLO</name>
<proteinExistence type="predicted"/>
<feature type="transmembrane region" description="Helical" evidence="8">
    <location>
        <begin position="97"/>
        <end position="119"/>
    </location>
</feature>
<feature type="transmembrane region" description="Helical" evidence="8">
    <location>
        <begin position="170"/>
        <end position="188"/>
    </location>
</feature>
<feature type="transmembrane region" description="Helical" evidence="8">
    <location>
        <begin position="274"/>
        <end position="290"/>
    </location>
</feature>
<dbReference type="PROSITE" id="PS50125">
    <property type="entry name" value="GUANYLATE_CYCLASE_2"/>
    <property type="match status" value="2"/>
</dbReference>
<dbReference type="GO" id="GO:0000166">
    <property type="term" value="F:nucleotide binding"/>
    <property type="evidence" value="ECO:0007669"/>
    <property type="project" value="UniProtKB-KW"/>
</dbReference>
<comment type="subcellular location">
    <subcellularLocation>
        <location evidence="1">Membrane</location>
    </subcellularLocation>
</comment>
<protein>
    <submittedName>
        <fullName evidence="10">Nucleotide cyclase</fullName>
    </submittedName>
</protein>
<evidence type="ECO:0000256" key="7">
    <source>
        <dbReference type="SAM" id="MobiDB-lite"/>
    </source>
</evidence>
<dbReference type="CDD" id="cd07302">
    <property type="entry name" value="CHD"/>
    <property type="match status" value="2"/>
</dbReference>
<dbReference type="PANTHER" id="PTHR11920:SF335">
    <property type="entry name" value="GUANYLATE CYCLASE"/>
    <property type="match status" value="1"/>
</dbReference>
<dbReference type="InterPro" id="IPR001054">
    <property type="entry name" value="A/G_cyclase"/>
</dbReference>
<dbReference type="AlphaFoldDB" id="A0A5B8MPX9"/>
<keyword evidence="4 8" id="KW-1133">Transmembrane helix</keyword>
<dbReference type="InterPro" id="IPR029787">
    <property type="entry name" value="Nucleotide_cyclase"/>
</dbReference>
<dbReference type="Proteomes" id="UP000316726">
    <property type="component" value="Chromosome 7"/>
</dbReference>
<feature type="transmembrane region" description="Helical" evidence="8">
    <location>
        <begin position="209"/>
        <end position="238"/>
    </location>
</feature>
<dbReference type="GO" id="GO:0005886">
    <property type="term" value="C:plasma membrane"/>
    <property type="evidence" value="ECO:0007669"/>
    <property type="project" value="TreeGrafter"/>
</dbReference>
<dbReference type="Gene3D" id="3.30.70.1230">
    <property type="entry name" value="Nucleotide cyclase"/>
    <property type="match status" value="2"/>
</dbReference>
<dbReference type="GO" id="GO:0004016">
    <property type="term" value="F:adenylate cyclase activity"/>
    <property type="evidence" value="ECO:0007669"/>
    <property type="project" value="TreeGrafter"/>
</dbReference>
<dbReference type="Pfam" id="PF00211">
    <property type="entry name" value="Guanylate_cyc"/>
    <property type="match status" value="2"/>
</dbReference>
<accession>A0A5B8MPX9</accession>
<evidence type="ECO:0000256" key="2">
    <source>
        <dbReference type="ARBA" id="ARBA00022692"/>
    </source>
</evidence>
<dbReference type="SMART" id="SM00044">
    <property type="entry name" value="CYCc"/>
    <property type="match status" value="2"/>
</dbReference>
<dbReference type="GO" id="GO:0004383">
    <property type="term" value="F:guanylate cyclase activity"/>
    <property type="evidence" value="ECO:0007669"/>
    <property type="project" value="TreeGrafter"/>
</dbReference>
<evidence type="ECO:0000256" key="4">
    <source>
        <dbReference type="ARBA" id="ARBA00022989"/>
    </source>
</evidence>
<keyword evidence="11" id="KW-1185">Reference proteome</keyword>
<evidence type="ECO:0000259" key="9">
    <source>
        <dbReference type="PROSITE" id="PS50125"/>
    </source>
</evidence>
<feature type="transmembrane region" description="Helical" evidence="8">
    <location>
        <begin position="861"/>
        <end position="881"/>
    </location>
</feature>
<evidence type="ECO:0000256" key="3">
    <source>
        <dbReference type="ARBA" id="ARBA00022741"/>
    </source>
</evidence>
<keyword evidence="2 8" id="KW-0812">Transmembrane</keyword>
<sequence length="1133" mass="126344">MEVADLGEELFRGATLQSGGERGLSRSESGSGPEASLALEGEGGARRPFAEALEALNPEEEKTFNKHTWWPGLVFKTWRMERVYLDGHARLSKKVVYAGYAGVFVAILILNGLVIYLLFKEQFESQPEAKKYFIGRTLTTLYCLLGTLGVGVLAHFFIHRSTQVSEKSWATLSALVVAMALVSALFVTSISSEVSLGEVAAYPRIFLRYIIVIFPIFLVVGSFGLYVLLCLFSMSLFFGLYPTASRTLEQGCSQDPDCVVSTTLTIRNSLFENSYYALVWIVLTLCGSLVQEIKGRKQFFARVILVEQQEEIIRYKTQNTKLQKDLLNRMLPSTIVQQLEEENFVIQSQKQLENLSQHHSGVCIAFAELEGFATFSSQVHPSSVLNYLDDLFLVFDGLCDDHEVYKVETVGDQYVAAVGVVTGKMHNERVSVNSAALPENECNGELRDVSVFNTDLMISFAKAIMKGSRCVEAPEADVKPVLRIGIHTGPCMSGIVGTKTFRFCLFGDAMNTSARMVQTGPAGCIHTTQDVVGLVPDEPWEKLKKMEVKGKGWMQTYLLRCGSGHVDSSNQSLDVPSSPLVQYDNPLFFPSDHSMTTTSGSGRYIDVDPVSELVYSEHTRWFGFFFKRWHIERAYWNAQATKDKFAVLFGYALFVLLLLANLLFGYLYARLQLSTCAQNEEAWLEDWCVATHGNGTYALAQAGVKASDLSYIEILGWSRLYITPTYIWVIAALLVVGVGSHFVVHRSEIVKEKFWATVSAFLIYTGLLITMISASGYGIEYLKDDVSNYWVPSMFVTIATLSSLVFFFSGLPLISQAFWFLLALGLYWGLGIPRIASDEQVYKELQEQNIKTGIGSVISDFYMYATLVIVYSIVLLCASFLRGTQDRKRFLQSLLSAFYWQQIIEEKSKNEQTQREFLENILPSSIVEEVQQPHVQTRSLSQRHFGVSILYADLVGFTGFCRRVDPERVFIFLNDLFVTFDQLCDDFNVYKVETVGDCYVATVGVVTGNCEIDAESHGRAENTIDMIGFAKAMVWGSREVTKPVVNTPATLRVGVHTGSCISGVIGTKVPKFSIMGDDVALAALMEKKGKPDHIHASESVVALVPDEAWEKHTIVVDSADGRERVVETFLLSV</sequence>
<keyword evidence="3" id="KW-0547">Nucleotide-binding</keyword>
<reference evidence="10 11" key="1">
    <citation type="submission" date="2018-07" db="EMBL/GenBank/DDBJ databases">
        <title>The complete nuclear genome of the prasinophyte Chloropicon primus (CCMP1205).</title>
        <authorList>
            <person name="Pombert J.-F."/>
            <person name="Otis C."/>
            <person name="Turmel M."/>
            <person name="Lemieux C."/>
        </authorList>
    </citation>
    <scope>NUCLEOTIDE SEQUENCE [LARGE SCALE GENOMIC DNA]</scope>
    <source>
        <strain evidence="10 11">CCMP1205</strain>
    </source>
</reference>
<dbReference type="SUPFAM" id="SSF55073">
    <property type="entry name" value="Nucleotide cyclase"/>
    <property type="match status" value="2"/>
</dbReference>
<dbReference type="GO" id="GO:0007168">
    <property type="term" value="P:receptor guanylyl cyclase signaling pathway"/>
    <property type="evidence" value="ECO:0007669"/>
    <property type="project" value="TreeGrafter"/>
</dbReference>
<evidence type="ECO:0000256" key="1">
    <source>
        <dbReference type="ARBA" id="ARBA00004370"/>
    </source>
</evidence>
<feature type="transmembrane region" description="Helical" evidence="8">
    <location>
        <begin position="725"/>
        <end position="744"/>
    </location>
</feature>
<evidence type="ECO:0000256" key="8">
    <source>
        <dbReference type="SAM" id="Phobius"/>
    </source>
</evidence>
<dbReference type="GO" id="GO:0035556">
    <property type="term" value="P:intracellular signal transduction"/>
    <property type="evidence" value="ECO:0007669"/>
    <property type="project" value="InterPro"/>
</dbReference>
<organism evidence="10 11">
    <name type="scientific">Chloropicon primus</name>
    <dbReference type="NCBI Taxonomy" id="1764295"/>
    <lineage>
        <taxon>Eukaryota</taxon>
        <taxon>Viridiplantae</taxon>
        <taxon>Chlorophyta</taxon>
        <taxon>Chloropicophyceae</taxon>
        <taxon>Chloropicales</taxon>
        <taxon>Chloropicaceae</taxon>
        <taxon>Chloropicon</taxon>
    </lineage>
</organism>
<keyword evidence="5 8" id="KW-0472">Membrane</keyword>
<feature type="transmembrane region" description="Helical" evidence="8">
    <location>
        <begin position="140"/>
        <end position="158"/>
    </location>
</feature>
<gene>
    <name evidence="10" type="ORF">A3770_07p49910</name>
</gene>
<dbReference type="OrthoDB" id="354346at2759"/>
<dbReference type="GO" id="GO:0001653">
    <property type="term" value="F:peptide receptor activity"/>
    <property type="evidence" value="ECO:0007669"/>
    <property type="project" value="TreeGrafter"/>
</dbReference>
<feature type="transmembrane region" description="Helical" evidence="8">
    <location>
        <begin position="818"/>
        <end position="836"/>
    </location>
</feature>
<feature type="domain" description="Guanylate cyclase" evidence="9">
    <location>
        <begin position="948"/>
        <end position="1086"/>
    </location>
</feature>
<feature type="transmembrane region" description="Helical" evidence="8">
    <location>
        <begin position="645"/>
        <end position="669"/>
    </location>
</feature>
<evidence type="ECO:0000313" key="11">
    <source>
        <dbReference type="Proteomes" id="UP000316726"/>
    </source>
</evidence>
<dbReference type="STRING" id="1764295.A0A5B8MPX9"/>
<dbReference type="InterPro" id="IPR050401">
    <property type="entry name" value="Cyclic_nucleotide_synthase"/>
</dbReference>
<feature type="transmembrane region" description="Helical" evidence="8">
    <location>
        <begin position="756"/>
        <end position="777"/>
    </location>
</feature>
<keyword evidence="6" id="KW-0456">Lyase</keyword>
<feature type="domain" description="Guanylate cyclase" evidence="9">
    <location>
        <begin position="363"/>
        <end position="517"/>
    </location>
</feature>
<feature type="transmembrane region" description="Helical" evidence="8">
    <location>
        <begin position="789"/>
        <end position="811"/>
    </location>
</feature>
<evidence type="ECO:0000256" key="6">
    <source>
        <dbReference type="ARBA" id="ARBA00023239"/>
    </source>
</evidence>